<keyword evidence="2" id="KW-0812">Transmembrane</keyword>
<evidence type="ECO:0000313" key="3">
    <source>
        <dbReference type="EMBL" id="GJN93781.1"/>
    </source>
</evidence>
<proteinExistence type="predicted"/>
<protein>
    <recommendedName>
        <fullName evidence="5">Proteophosphoglycan ppg4</fullName>
    </recommendedName>
</protein>
<feature type="transmembrane region" description="Helical" evidence="2">
    <location>
        <begin position="193"/>
        <end position="215"/>
    </location>
</feature>
<gene>
    <name evidence="3" type="ORF">Rhopal_006839-T1</name>
</gene>
<sequence>MGVLRLPEIPAGANPYEVIYERFHNALNPLPSPGFAARLYVLWGLMGYGIIISFVYLCTMAVEYRRREKRFWLWKLVTRPNGRYIVGNQHALFAVFSFIGCAVFLGYVINFRRVAILQRYQQRAYFWRCLIWSVRDQVWDFVSECSNPLDLYRVPLIIHAWISSWSNLQAAVLSSQKATKRHLLSPRFANSFYIVGLVIILVPVIVLNVYTSFAWRHAWEYGLGLRTVLLARSITSGGDTPDQASAVVQPMLDELNDKLDFFLDMIRSGFGVYVLAMLVIIAVNLGGLGLLFTLRRQIKFNTRRLSTQIRTTTLGTRSSVHGLPVAGPVGESTVSSTPPDSPDPPHPLSPDPNHLNSPPPQKTLLKHVFFAKQGNEDDENKGMSMSALKHAAEDTAPASASQRQQAKQLLALKKVEWDLFVFLGAIVLMATLFLALSLWLTISPLSVFRSWMTMEVSFFLVPWMYLVGVDVSLTFLLINSLRHLLSSDSRFANAVGIRSRPLNRRASVTGLTTSDELESMSYSRPARIGAEDALEPLSEEEEDAHNRQGVRIHVAVETQVVEEESGPDDVDLHAYRRV</sequence>
<feature type="transmembrane region" description="Helical" evidence="2">
    <location>
        <begin position="270"/>
        <end position="294"/>
    </location>
</feature>
<comment type="caution">
    <text evidence="3">The sequence shown here is derived from an EMBL/GenBank/DDBJ whole genome shotgun (WGS) entry which is preliminary data.</text>
</comment>
<evidence type="ECO:0000256" key="1">
    <source>
        <dbReference type="SAM" id="MobiDB-lite"/>
    </source>
</evidence>
<name>A0AAV5GMH1_9BASI</name>
<dbReference type="AlphaFoldDB" id="A0AAV5GMH1"/>
<accession>A0AAV5GMH1</accession>
<feature type="transmembrane region" description="Helical" evidence="2">
    <location>
        <begin position="419"/>
        <end position="442"/>
    </location>
</feature>
<evidence type="ECO:0000256" key="2">
    <source>
        <dbReference type="SAM" id="Phobius"/>
    </source>
</evidence>
<keyword evidence="2" id="KW-1133">Transmembrane helix</keyword>
<feature type="transmembrane region" description="Helical" evidence="2">
    <location>
        <begin position="462"/>
        <end position="481"/>
    </location>
</feature>
<evidence type="ECO:0008006" key="5">
    <source>
        <dbReference type="Google" id="ProtNLM"/>
    </source>
</evidence>
<feature type="region of interest" description="Disordered" evidence="1">
    <location>
        <begin position="316"/>
        <end position="357"/>
    </location>
</feature>
<feature type="transmembrane region" description="Helical" evidence="2">
    <location>
        <begin position="40"/>
        <end position="64"/>
    </location>
</feature>
<dbReference type="Proteomes" id="UP001342314">
    <property type="component" value="Unassembled WGS sequence"/>
</dbReference>
<organism evidence="3 4">
    <name type="scientific">Rhodotorula paludigena</name>
    <dbReference type="NCBI Taxonomy" id="86838"/>
    <lineage>
        <taxon>Eukaryota</taxon>
        <taxon>Fungi</taxon>
        <taxon>Dikarya</taxon>
        <taxon>Basidiomycota</taxon>
        <taxon>Pucciniomycotina</taxon>
        <taxon>Microbotryomycetes</taxon>
        <taxon>Sporidiobolales</taxon>
        <taxon>Sporidiobolaceae</taxon>
        <taxon>Rhodotorula</taxon>
    </lineage>
</organism>
<keyword evidence="2" id="KW-0472">Membrane</keyword>
<feature type="transmembrane region" description="Helical" evidence="2">
    <location>
        <begin position="85"/>
        <end position="109"/>
    </location>
</feature>
<feature type="compositionally biased region" description="Pro residues" evidence="1">
    <location>
        <begin position="339"/>
        <end position="350"/>
    </location>
</feature>
<reference evidence="3 4" key="1">
    <citation type="submission" date="2021-12" db="EMBL/GenBank/DDBJ databases">
        <title>High titer production of polyol ester of fatty acids by Rhodotorula paludigena BS15 towards product separation-free biomass refinery.</title>
        <authorList>
            <person name="Mano J."/>
            <person name="Ono H."/>
            <person name="Tanaka T."/>
            <person name="Naito K."/>
            <person name="Sushida H."/>
            <person name="Ike M."/>
            <person name="Tokuyasu K."/>
            <person name="Kitaoka M."/>
        </authorList>
    </citation>
    <scope>NUCLEOTIDE SEQUENCE [LARGE SCALE GENOMIC DNA]</scope>
    <source>
        <strain evidence="3 4">BS15</strain>
    </source>
</reference>
<keyword evidence="4" id="KW-1185">Reference proteome</keyword>
<dbReference type="EMBL" id="BQKY01000015">
    <property type="protein sequence ID" value="GJN93781.1"/>
    <property type="molecule type" value="Genomic_DNA"/>
</dbReference>
<evidence type="ECO:0000313" key="4">
    <source>
        <dbReference type="Proteomes" id="UP001342314"/>
    </source>
</evidence>